<sequence>MNERSKVLLPVNYPPITSWQWHASLFSILANEEYALNWIYSNYIQLRCYPEKDEITNNSIFMFDFIPGDSSLKECPYLLTEIITIEQILSYSTDFLTFLLKTLDLSYYIFGICDETNMLNRGRRILHQLFIYGYDLEAQVFYVGDFTFARNYSYTAVPFDKVIEGFINVQPGEDFVFNHNYKEMRGLYLIKKNTDEKYYSFDVNFVKRSFNEYLYGLNTKEHFLQMRNMIDTNSFGVNTYDSIIKQLDLIKEKKNTWYDYRPFHIMYDHKVLMWNRLNYMMKNKYLTYDRELLDNYELVKSEILKARNTFIKANVKKDIGMLDKIKSYIIDTRNMEIEILSKVEKQI</sequence>
<reference evidence="1 2" key="1">
    <citation type="submission" date="2018-06" db="EMBL/GenBank/DDBJ databases">
        <title>Genomic Encyclopedia of Type Strains, Phase I: the one thousand microbial genomes (KMG-I) project.</title>
        <authorList>
            <person name="Kyrpides N."/>
        </authorList>
    </citation>
    <scope>NUCLEOTIDE SEQUENCE [LARGE SCALE GENOMIC DNA]</scope>
    <source>
        <strain evidence="1 2">DSM 19573</strain>
    </source>
</reference>
<accession>A0A318XME4</accession>
<dbReference type="OrthoDB" id="2624539at2"/>
<name>A0A318XME4_9FIRM</name>
<protein>
    <submittedName>
        <fullName evidence="1">Uncharacterized protein</fullName>
    </submittedName>
</protein>
<proteinExistence type="predicted"/>
<dbReference type="AlphaFoldDB" id="A0A318XME4"/>
<dbReference type="EMBL" id="QKMR01000014">
    <property type="protein sequence ID" value="PYG87102.1"/>
    <property type="molecule type" value="Genomic_DNA"/>
</dbReference>
<gene>
    <name evidence="1" type="ORF">LY28_02485</name>
</gene>
<comment type="caution">
    <text evidence="1">The sequence shown here is derived from an EMBL/GenBank/DDBJ whole genome shotgun (WGS) entry which is preliminary data.</text>
</comment>
<evidence type="ECO:0000313" key="2">
    <source>
        <dbReference type="Proteomes" id="UP000248132"/>
    </source>
</evidence>
<organism evidence="1 2">
    <name type="scientific">Ruminiclostridium sufflavum DSM 19573</name>
    <dbReference type="NCBI Taxonomy" id="1121337"/>
    <lineage>
        <taxon>Bacteria</taxon>
        <taxon>Bacillati</taxon>
        <taxon>Bacillota</taxon>
        <taxon>Clostridia</taxon>
        <taxon>Eubacteriales</taxon>
        <taxon>Oscillospiraceae</taxon>
        <taxon>Ruminiclostridium</taxon>
    </lineage>
</organism>
<dbReference type="Proteomes" id="UP000248132">
    <property type="component" value="Unassembled WGS sequence"/>
</dbReference>
<evidence type="ECO:0000313" key="1">
    <source>
        <dbReference type="EMBL" id="PYG87102.1"/>
    </source>
</evidence>
<keyword evidence="2" id="KW-1185">Reference proteome</keyword>
<dbReference type="RefSeq" id="WP_110462500.1">
    <property type="nucleotide sequence ID" value="NZ_QKMR01000014.1"/>
</dbReference>